<dbReference type="SUPFAM" id="SSF55174">
    <property type="entry name" value="Alpha-L RNA-binding motif"/>
    <property type="match status" value="1"/>
</dbReference>
<protein>
    <recommendedName>
        <fullName evidence="6 7">Small ribosomal subunit protein uS4</fullName>
    </recommendedName>
</protein>
<gene>
    <name evidence="7" type="primary">rpsD</name>
    <name evidence="10" type="ORF">C4541_08075</name>
</gene>
<comment type="subunit">
    <text evidence="7">Part of the 30S ribosomal subunit. Contacts protein S5. The interaction surface between S4 and S5 is involved in control of translational fidelity.</text>
</comment>
<evidence type="ECO:0000259" key="8">
    <source>
        <dbReference type="SMART" id="SM00363"/>
    </source>
</evidence>
<dbReference type="PROSITE" id="PS50889">
    <property type="entry name" value="S4"/>
    <property type="match status" value="1"/>
</dbReference>
<dbReference type="SMART" id="SM00363">
    <property type="entry name" value="S4"/>
    <property type="match status" value="1"/>
</dbReference>
<dbReference type="Gene3D" id="3.10.290.10">
    <property type="entry name" value="RNA-binding S4 domain"/>
    <property type="match status" value="1"/>
</dbReference>
<evidence type="ECO:0000259" key="9">
    <source>
        <dbReference type="SMART" id="SM01390"/>
    </source>
</evidence>
<dbReference type="EMBL" id="QZJZ01000067">
    <property type="protein sequence ID" value="RJP58403.1"/>
    <property type="molecule type" value="Genomic_DNA"/>
</dbReference>
<keyword evidence="4 7" id="KW-0689">Ribosomal protein</keyword>
<name>A0A3A4R187_9BACT</name>
<dbReference type="FunFam" id="1.10.1050.10:FF:000001">
    <property type="entry name" value="30S ribosomal protein S4"/>
    <property type="match status" value="1"/>
</dbReference>
<comment type="caution">
    <text evidence="10">The sequence shown here is derived from an EMBL/GenBank/DDBJ whole genome shotgun (WGS) entry which is preliminary data.</text>
</comment>
<dbReference type="GO" id="GO:0006412">
    <property type="term" value="P:translation"/>
    <property type="evidence" value="ECO:0007669"/>
    <property type="project" value="UniProtKB-UniRule"/>
</dbReference>
<dbReference type="InterPro" id="IPR001912">
    <property type="entry name" value="Ribosomal_uS4_N"/>
</dbReference>
<dbReference type="InterPro" id="IPR022801">
    <property type="entry name" value="Ribosomal_uS4"/>
</dbReference>
<dbReference type="GO" id="GO:0042274">
    <property type="term" value="P:ribosomal small subunit biogenesis"/>
    <property type="evidence" value="ECO:0007669"/>
    <property type="project" value="TreeGrafter"/>
</dbReference>
<dbReference type="PANTHER" id="PTHR11831:SF4">
    <property type="entry name" value="SMALL RIBOSOMAL SUBUNIT PROTEIN US4M"/>
    <property type="match status" value="1"/>
</dbReference>
<dbReference type="FunFam" id="3.10.290.10:FF:000001">
    <property type="entry name" value="30S ribosomal protein S4"/>
    <property type="match status" value="1"/>
</dbReference>
<dbReference type="GO" id="GO:0019843">
    <property type="term" value="F:rRNA binding"/>
    <property type="evidence" value="ECO:0007669"/>
    <property type="project" value="UniProtKB-UniRule"/>
</dbReference>
<organism evidence="10 11">
    <name type="scientific">Candidatus Auribacter fodinae</name>
    <dbReference type="NCBI Taxonomy" id="2093366"/>
    <lineage>
        <taxon>Bacteria</taxon>
        <taxon>Pseudomonadati</taxon>
        <taxon>Candidatus Auribacterota</taxon>
        <taxon>Candidatus Auribacteria</taxon>
        <taxon>Candidatus Auribacterales</taxon>
        <taxon>Candidatus Auribacteraceae</taxon>
        <taxon>Candidatus Auribacter</taxon>
    </lineage>
</organism>
<keyword evidence="2 7" id="KW-0699">rRNA-binding</keyword>
<dbReference type="Pfam" id="PF00163">
    <property type="entry name" value="Ribosomal_S4"/>
    <property type="match status" value="1"/>
</dbReference>
<dbReference type="GO" id="GO:0015935">
    <property type="term" value="C:small ribosomal subunit"/>
    <property type="evidence" value="ECO:0007669"/>
    <property type="project" value="InterPro"/>
</dbReference>
<comment type="similarity">
    <text evidence="1 7">Belongs to the universal ribosomal protein uS4 family.</text>
</comment>
<feature type="domain" description="RNA-binding S4" evidence="8">
    <location>
        <begin position="98"/>
        <end position="162"/>
    </location>
</feature>
<keyword evidence="3 7" id="KW-0694">RNA-binding</keyword>
<dbReference type="InterPro" id="IPR005709">
    <property type="entry name" value="Ribosomal_uS4_bac-type"/>
</dbReference>
<dbReference type="SMART" id="SM01390">
    <property type="entry name" value="Ribosomal_S4"/>
    <property type="match status" value="1"/>
</dbReference>
<evidence type="ECO:0000313" key="10">
    <source>
        <dbReference type="EMBL" id="RJP58403.1"/>
    </source>
</evidence>
<dbReference type="InterPro" id="IPR036986">
    <property type="entry name" value="S4_RNA-bd_sf"/>
</dbReference>
<proteinExistence type="inferred from homology"/>
<dbReference type="InterPro" id="IPR002942">
    <property type="entry name" value="S4_RNA-bd"/>
</dbReference>
<evidence type="ECO:0000256" key="6">
    <source>
        <dbReference type="ARBA" id="ARBA00035254"/>
    </source>
</evidence>
<dbReference type="Gene3D" id="1.10.1050.10">
    <property type="entry name" value="Ribosomal Protein S4 Delta 41, Chain A, domain 1"/>
    <property type="match status" value="1"/>
</dbReference>
<evidence type="ECO:0000256" key="5">
    <source>
        <dbReference type="ARBA" id="ARBA00023274"/>
    </source>
</evidence>
<sequence>MARYRGPACKLCRREGQKLFLKGFKCYTAKCTMDKRNFAPGMHGRRRAKLSPYGEQLREKQKVRRMYGILEKQFRLLFEKASQKKGKTGDVLLQMLETRLDNVVYRAGLAPARTTARMFVVHNHVTVNGRRVNVPSFQVRSGDVVAVKESDKSRKLAAEHLKMTESRIVPRWIDLDREKFIAKITDIPSREDIEAPINEQLIVELYSK</sequence>
<evidence type="ECO:0000256" key="2">
    <source>
        <dbReference type="ARBA" id="ARBA00022730"/>
    </source>
</evidence>
<evidence type="ECO:0000256" key="1">
    <source>
        <dbReference type="ARBA" id="ARBA00007465"/>
    </source>
</evidence>
<dbReference type="NCBIfam" id="NF003717">
    <property type="entry name" value="PRK05327.1"/>
    <property type="match status" value="1"/>
</dbReference>
<evidence type="ECO:0000313" key="11">
    <source>
        <dbReference type="Proteomes" id="UP000266426"/>
    </source>
</evidence>
<dbReference type="HAMAP" id="MF_01306_B">
    <property type="entry name" value="Ribosomal_uS4_B"/>
    <property type="match status" value="1"/>
</dbReference>
<evidence type="ECO:0000256" key="3">
    <source>
        <dbReference type="ARBA" id="ARBA00022884"/>
    </source>
</evidence>
<evidence type="ECO:0000256" key="7">
    <source>
        <dbReference type="HAMAP-Rule" id="MF_01306"/>
    </source>
</evidence>
<keyword evidence="5 7" id="KW-0687">Ribonucleoprotein</keyword>
<accession>A0A3A4R187</accession>
<comment type="function">
    <text evidence="7">With S5 and S12 plays an important role in translational accuracy.</text>
</comment>
<reference evidence="10 11" key="1">
    <citation type="journal article" date="2017" name="ISME J.">
        <title>Energy and carbon metabolisms in a deep terrestrial subsurface fluid microbial community.</title>
        <authorList>
            <person name="Momper L."/>
            <person name="Jungbluth S.P."/>
            <person name="Lee M.D."/>
            <person name="Amend J.P."/>
        </authorList>
    </citation>
    <scope>NUCLEOTIDE SEQUENCE [LARGE SCALE GENOMIC DNA]</scope>
    <source>
        <strain evidence="10">SURF_26</strain>
    </source>
</reference>
<dbReference type="AlphaFoldDB" id="A0A3A4R187"/>
<dbReference type="CDD" id="cd00165">
    <property type="entry name" value="S4"/>
    <property type="match status" value="1"/>
</dbReference>
<dbReference type="NCBIfam" id="TIGR01017">
    <property type="entry name" value="rpsD_bact"/>
    <property type="match status" value="1"/>
</dbReference>
<evidence type="ECO:0000256" key="4">
    <source>
        <dbReference type="ARBA" id="ARBA00022980"/>
    </source>
</evidence>
<feature type="domain" description="Small ribosomal subunit protein uS4 N-terminal" evidence="9">
    <location>
        <begin position="3"/>
        <end position="97"/>
    </location>
</feature>
<dbReference type="PANTHER" id="PTHR11831">
    <property type="entry name" value="30S 40S RIBOSOMAL PROTEIN"/>
    <property type="match status" value="1"/>
</dbReference>
<dbReference type="Pfam" id="PF01479">
    <property type="entry name" value="S4"/>
    <property type="match status" value="1"/>
</dbReference>
<comment type="function">
    <text evidence="7">One of the primary rRNA binding proteins, it binds directly to 16S rRNA where it nucleates assembly of the body of the 30S subunit.</text>
</comment>
<dbReference type="GO" id="GO:0003735">
    <property type="term" value="F:structural constituent of ribosome"/>
    <property type="evidence" value="ECO:0007669"/>
    <property type="project" value="InterPro"/>
</dbReference>
<dbReference type="Proteomes" id="UP000266426">
    <property type="component" value="Unassembled WGS sequence"/>
</dbReference>